<evidence type="ECO:0000313" key="3">
    <source>
        <dbReference type="Proteomes" id="UP001314170"/>
    </source>
</evidence>
<keyword evidence="3" id="KW-1185">Reference proteome</keyword>
<comment type="caution">
    <text evidence="2">The sequence shown here is derived from an EMBL/GenBank/DDBJ whole genome shotgun (WGS) entry which is preliminary data.</text>
</comment>
<feature type="transmembrane region" description="Helical" evidence="1">
    <location>
        <begin position="29"/>
        <end position="47"/>
    </location>
</feature>
<reference evidence="2 3" key="1">
    <citation type="submission" date="2024-01" db="EMBL/GenBank/DDBJ databases">
        <authorList>
            <person name="Waweru B."/>
        </authorList>
    </citation>
    <scope>NUCLEOTIDE SEQUENCE [LARGE SCALE GENOMIC DNA]</scope>
</reference>
<proteinExistence type="predicted"/>
<name>A0AAV1SL27_9ROSI</name>
<accession>A0AAV1SL27</accession>
<keyword evidence="1" id="KW-0812">Transmembrane</keyword>
<keyword evidence="1" id="KW-1133">Transmembrane helix</keyword>
<dbReference type="AlphaFoldDB" id="A0AAV1SL27"/>
<evidence type="ECO:0000256" key="1">
    <source>
        <dbReference type="SAM" id="Phobius"/>
    </source>
</evidence>
<keyword evidence="1" id="KW-0472">Membrane</keyword>
<evidence type="ECO:0008006" key="4">
    <source>
        <dbReference type="Google" id="ProtNLM"/>
    </source>
</evidence>
<gene>
    <name evidence="2" type="ORF">DCAF_LOCUS24107</name>
</gene>
<organism evidence="2 3">
    <name type="scientific">Dovyalis caffra</name>
    <dbReference type="NCBI Taxonomy" id="77055"/>
    <lineage>
        <taxon>Eukaryota</taxon>
        <taxon>Viridiplantae</taxon>
        <taxon>Streptophyta</taxon>
        <taxon>Embryophyta</taxon>
        <taxon>Tracheophyta</taxon>
        <taxon>Spermatophyta</taxon>
        <taxon>Magnoliopsida</taxon>
        <taxon>eudicotyledons</taxon>
        <taxon>Gunneridae</taxon>
        <taxon>Pentapetalae</taxon>
        <taxon>rosids</taxon>
        <taxon>fabids</taxon>
        <taxon>Malpighiales</taxon>
        <taxon>Salicaceae</taxon>
        <taxon>Flacourtieae</taxon>
        <taxon>Dovyalis</taxon>
    </lineage>
</organism>
<evidence type="ECO:0000313" key="2">
    <source>
        <dbReference type="EMBL" id="CAK7352208.1"/>
    </source>
</evidence>
<dbReference type="EMBL" id="CAWUPB010001194">
    <property type="protein sequence ID" value="CAK7352208.1"/>
    <property type="molecule type" value="Genomic_DNA"/>
</dbReference>
<dbReference type="Proteomes" id="UP001314170">
    <property type="component" value="Unassembled WGS sequence"/>
</dbReference>
<protein>
    <recommendedName>
        <fullName evidence="4">NADH dehydrogenase subunit 6</fullName>
    </recommendedName>
</protein>
<sequence>MLSPILYMLSTSSASSLLLLVVPPPFGPIIARLCSVSLLIGTCFYRLLLLVGGVELGCFFYMGLHTPLLASTGVFVVGPSRARSGSSWCGYSPYLAFHSLWAKAPPTRYSSSPSLASSLPREVVVFLDHYRAPRPLPPGLPSSSLQGKLLLPPLGFNLVGNSTSRLMKFKNGLPAQRDPTLEHRPSIETSTIGSRAPPPTLAHLPPLLLAWNALIKVPDRLPLLLAPPAVALDNLQQSLRLTETVPLFLSKSVSRGRTWLA</sequence>
<feature type="transmembrane region" description="Helical" evidence="1">
    <location>
        <begin position="59"/>
        <end position="78"/>
    </location>
</feature>